<evidence type="ECO:0000313" key="2">
    <source>
        <dbReference type="EMBL" id="ABT15204.1"/>
    </source>
</evidence>
<dbReference type="Proteomes" id="UP000202419">
    <property type="component" value="Segment"/>
</dbReference>
<organism evidence="2 3">
    <name type="scientific">Paramecium bursaria Chlorella virus NY2A</name>
    <name type="common">PBCV-NY2A</name>
    <dbReference type="NCBI Taxonomy" id="46021"/>
    <lineage>
        <taxon>Viruses</taxon>
        <taxon>Varidnaviria</taxon>
        <taxon>Bamfordvirae</taxon>
        <taxon>Nucleocytoviricota</taxon>
        <taxon>Megaviricetes</taxon>
        <taxon>Algavirales</taxon>
        <taxon>Phycodnaviridae</taxon>
        <taxon>Chlorovirus</taxon>
        <taxon>Chlorovirus americanus</taxon>
    </lineage>
</organism>
<dbReference type="Gene3D" id="3.30.40.220">
    <property type="match status" value="1"/>
</dbReference>
<dbReference type="GeneID" id="5658988"/>
<protein>
    <submittedName>
        <fullName evidence="2">Uncharacterized protein B805R</fullName>
    </submittedName>
</protein>
<dbReference type="Gene3D" id="1.10.30.50">
    <property type="match status" value="1"/>
</dbReference>
<sequence>MLCIRCNKPHNELTKTCRPCKDYQRQYREENKEHILEKARQYYEENKEEIQEKKRQYREENKEHILEKARQYYEENKEEIQEKNRQYYEDNKDKIRQYREDNKDKILEYKRQYYEDNREKIQQYRASVHGKFVQIQAGARQRGLLFDLVENDVGNITDDPCFYCGEETTLDTRNGLDRLDNDVGYTVGNVVSCCGTCNYMKRCLDPMTFVERCAQVAFHNGHEGRTTEYWDIIKGHMYDDYKSRMNKDFDLTKEQYYNFHDGDCVYCGRESANGHMNGIDRVNNDIGYTVDNCVSCCGDCNYAKGSSTVEDFIAKCVMIASRTHDIPENIPRQVKMILRR</sequence>
<dbReference type="RefSeq" id="YP_001498001.1">
    <property type="nucleotide sequence ID" value="NC_009898.1"/>
</dbReference>
<name>A7IXY0_PBCVN</name>
<evidence type="ECO:0000313" key="3">
    <source>
        <dbReference type="Proteomes" id="UP000202419"/>
    </source>
</evidence>
<dbReference type="KEGG" id="vg:5658988"/>
<keyword evidence="1" id="KW-0175">Coiled coil</keyword>
<feature type="coiled-coil region" evidence="1">
    <location>
        <begin position="36"/>
        <end position="97"/>
    </location>
</feature>
<proteinExistence type="predicted"/>
<reference evidence="2 3" key="1">
    <citation type="journal article" date="2007" name="Virology">
        <title>Sequence and annotation of the 369-kb NY-2A and the 345-kb AR158 viruses that infect Chlorella NC64A.</title>
        <authorList>
            <person name="Fitzgerald L.A."/>
            <person name="Graves M.V."/>
            <person name="Li X."/>
            <person name="Feldblyum T."/>
            <person name="Nierman W.C."/>
            <person name="Van Etten J.L."/>
        </authorList>
    </citation>
    <scope>NUCLEOTIDE SEQUENCE [LARGE SCALE GENOMIC DNA]</scope>
    <source>
        <strain evidence="2 3">NY-2A</strain>
    </source>
</reference>
<accession>A7IXY0</accession>
<dbReference type="EMBL" id="DQ491002">
    <property type="protein sequence ID" value="ABT15204.1"/>
    <property type="molecule type" value="Genomic_DNA"/>
</dbReference>
<evidence type="ECO:0000256" key="1">
    <source>
        <dbReference type="SAM" id="Coils"/>
    </source>
</evidence>
<gene>
    <name evidence="2" type="primary">B805R</name>
    <name evidence="2" type="ORF">NY2A_B805R</name>
</gene>
<dbReference type="OrthoDB" id="12748at10239"/>
<organismHost>
    <name type="scientific">Chlorella</name>
    <dbReference type="NCBI Taxonomy" id="3071"/>
</organismHost>
<keyword evidence="3" id="KW-1185">Reference proteome</keyword>